<accession>A0A183JFG6</accession>
<organism evidence="3">
    <name type="scientific">Schistosoma curassoni</name>
    <dbReference type="NCBI Taxonomy" id="6186"/>
    <lineage>
        <taxon>Eukaryota</taxon>
        <taxon>Metazoa</taxon>
        <taxon>Spiralia</taxon>
        <taxon>Lophotrochozoa</taxon>
        <taxon>Platyhelminthes</taxon>
        <taxon>Trematoda</taxon>
        <taxon>Digenea</taxon>
        <taxon>Strigeidida</taxon>
        <taxon>Schistosomatoidea</taxon>
        <taxon>Schistosomatidae</taxon>
        <taxon>Schistosoma</taxon>
    </lineage>
</organism>
<dbReference type="WBParaSite" id="SCUD_0000143301-mRNA-1">
    <property type="protein sequence ID" value="SCUD_0000143301-mRNA-1"/>
    <property type="gene ID" value="SCUD_0000143301"/>
</dbReference>
<dbReference type="Proteomes" id="UP000279833">
    <property type="component" value="Unassembled WGS sequence"/>
</dbReference>
<proteinExistence type="predicted"/>
<sequence length="75" mass="8053">MHSGNQVTLHFAELGEVLLLLVDSEGYGEHSSELVSSGGVHQNCPLSLSLLNFVTGMVLEATLLSSNLMVNRIRS</sequence>
<dbReference type="EMBL" id="UZAK01001153">
    <property type="protein sequence ID" value="VDO67656.1"/>
    <property type="molecule type" value="Genomic_DNA"/>
</dbReference>
<evidence type="ECO:0000313" key="3">
    <source>
        <dbReference type="WBParaSite" id="SCUD_0000143301-mRNA-1"/>
    </source>
</evidence>
<protein>
    <submittedName>
        <fullName evidence="1 3">Uncharacterized protein</fullName>
    </submittedName>
</protein>
<name>A0A183JFG6_9TREM</name>
<evidence type="ECO:0000313" key="2">
    <source>
        <dbReference type="Proteomes" id="UP000279833"/>
    </source>
</evidence>
<reference evidence="3" key="1">
    <citation type="submission" date="2016-06" db="UniProtKB">
        <authorList>
            <consortium name="WormBaseParasite"/>
        </authorList>
    </citation>
    <scope>IDENTIFICATION</scope>
</reference>
<evidence type="ECO:0000313" key="1">
    <source>
        <dbReference type="EMBL" id="VDO67656.1"/>
    </source>
</evidence>
<dbReference type="AlphaFoldDB" id="A0A183JFG6"/>
<reference evidence="1 2" key="2">
    <citation type="submission" date="2018-11" db="EMBL/GenBank/DDBJ databases">
        <authorList>
            <consortium name="Pathogen Informatics"/>
        </authorList>
    </citation>
    <scope>NUCLEOTIDE SEQUENCE [LARGE SCALE GENOMIC DNA]</scope>
    <source>
        <strain evidence="1">Dakar</strain>
        <strain evidence="2">Dakar, Senegal</strain>
    </source>
</reference>
<gene>
    <name evidence="1" type="ORF">SCUD_LOCUS1434</name>
</gene>
<keyword evidence="2" id="KW-1185">Reference proteome</keyword>